<proteinExistence type="predicted"/>
<sequence length="973" mass="111682">MTFKIGKTYFGFNLVDEYEIKEIQSIARIFEHEKSGAQLLHLENNDDNKVFSIGFRTPPSDSTGVPHIIEHSVLSGSKKYKTKEPFMDMLKGSLQTFINAMTFADKTIYPIASRNEKDFFNLMDVYLDAVFYPSIYEKPEIFMQEGWHHELFENEDDIEYKGVVYNEMKGAYSSPEAILEENISKSLYPDTCYRYSSGGNPDVIPELSYEAFLAFHKKFYHPSNSYIYLYGNGDIQKQLKFIDENYLSKFDKIEVDSHIHPQKPFTSRNEIVDYYPISSDENEENRTYLSLNFVLGEKTDSETYLMSNILSQLLIESQAAPLKKALIDAGIGEDIFPIITDGVQLGFGIVAKNTSLDKKEEFEKIVFDTLNKLVKEGIDKKLIQACINIIEYNLREAENFATKGLIYNIQSLDSWLYDSSPTTHLQYDETINKIRATIDNGYFENFIEEKIINNLHSSIVIIEPKKGLGEEKIEKTKEKLADYKKSLTEKDIEKLIAQNEKLKTIQLSDDTEETKATIPKLSISDVEPKALIIPQEIIKDENYTILYHDIFTSKIAYVDFYFDISMIDEELIPYTNVLAWILGKMDTESMTYSELSNEIYVNTGGINFNVNAYGKNKNSEVFHPKFIISGKAIGNNIAKLLELTNTLITESKLEDKKRVKELLQQLKSRIEMIIFDMGHSVASVRVGSYFSPIMRYMDKINGLDFYWFLSDILENFDENCEEIMSNLDEVYKKIFNINNLIVSFTGDKEDFAIVKDNLKVVTKELNKEEIKNKEFNFSEEKLNEGILSAGNVQYVSKGYNFKKLGYNYNGSMIVLATILNGDYLHNRIRARGGAYGAGISFDSAGHVITYSYRDPNLKETIEAYDNMADYIKNLSLDDSDLTTFIIGTISRLDPALTPHMKGQIATVRYISNISQGEVQKTRDEVLNTKLEDIRALSPILEDTMKQDYLCVLGNEHKIRENKEVFNNIVKLKK</sequence>
<protein>
    <recommendedName>
        <fullName evidence="1">Peptidase M16C associated domain-containing protein</fullName>
    </recommendedName>
</protein>
<accession>A0A1M5YVI6</accession>
<dbReference type="GO" id="GO:0046872">
    <property type="term" value="F:metal ion binding"/>
    <property type="evidence" value="ECO:0007669"/>
    <property type="project" value="InterPro"/>
</dbReference>
<dbReference type="OrthoDB" id="9762027at2"/>
<dbReference type="Pfam" id="PF08367">
    <property type="entry name" value="M16C_assoc"/>
    <property type="match status" value="1"/>
</dbReference>
<dbReference type="InterPro" id="IPR013578">
    <property type="entry name" value="Peptidase_M16C_assoc"/>
</dbReference>
<feature type="domain" description="Peptidase M16C associated" evidence="1">
    <location>
        <begin position="462"/>
        <end position="712"/>
    </location>
</feature>
<dbReference type="Proteomes" id="UP000184389">
    <property type="component" value="Unassembled WGS sequence"/>
</dbReference>
<dbReference type="Gene3D" id="3.30.830.10">
    <property type="entry name" value="Metalloenzyme, LuxS/M16 peptidase-like"/>
    <property type="match status" value="4"/>
</dbReference>
<dbReference type="SUPFAM" id="SSF63411">
    <property type="entry name" value="LuxS/MPP-like metallohydrolase"/>
    <property type="match status" value="4"/>
</dbReference>
<gene>
    <name evidence="2" type="ORF">SAMN02745180_02469</name>
</gene>
<organism evidence="2 3">
    <name type="scientific">Sporanaerobacter acetigenes DSM 13106</name>
    <dbReference type="NCBI Taxonomy" id="1123281"/>
    <lineage>
        <taxon>Bacteria</taxon>
        <taxon>Bacillati</taxon>
        <taxon>Bacillota</taxon>
        <taxon>Tissierellia</taxon>
        <taxon>Tissierellales</taxon>
        <taxon>Sporanaerobacteraceae</taxon>
        <taxon>Sporanaerobacter</taxon>
    </lineage>
</organism>
<dbReference type="PANTHER" id="PTHR43016:SF13">
    <property type="entry name" value="PRESEQUENCE PROTEASE, MITOCHONDRIAL"/>
    <property type="match status" value="1"/>
</dbReference>
<dbReference type="InterPro" id="IPR011249">
    <property type="entry name" value="Metalloenz_LuxS/M16"/>
</dbReference>
<keyword evidence="3" id="KW-1185">Reference proteome</keyword>
<evidence type="ECO:0000313" key="3">
    <source>
        <dbReference type="Proteomes" id="UP000184389"/>
    </source>
</evidence>
<dbReference type="Pfam" id="PF22516">
    <property type="entry name" value="PreP_C"/>
    <property type="match status" value="1"/>
</dbReference>
<evidence type="ECO:0000313" key="2">
    <source>
        <dbReference type="EMBL" id="SHI15860.1"/>
    </source>
</evidence>
<dbReference type="RefSeq" id="WP_072745099.1">
    <property type="nucleotide sequence ID" value="NZ_FQXR01000016.1"/>
</dbReference>
<dbReference type="InterPro" id="IPR055130">
    <property type="entry name" value="PreP_C"/>
</dbReference>
<dbReference type="AlphaFoldDB" id="A0A1M5YVI6"/>
<reference evidence="2 3" key="1">
    <citation type="submission" date="2016-11" db="EMBL/GenBank/DDBJ databases">
        <authorList>
            <person name="Jaros S."/>
            <person name="Januszkiewicz K."/>
            <person name="Wedrychowicz H."/>
        </authorList>
    </citation>
    <scope>NUCLEOTIDE SEQUENCE [LARGE SCALE GENOMIC DNA]</scope>
    <source>
        <strain evidence="2 3">DSM 13106</strain>
    </source>
</reference>
<dbReference type="SMART" id="SM01264">
    <property type="entry name" value="M16C_associated"/>
    <property type="match status" value="1"/>
</dbReference>
<dbReference type="STRING" id="1123281.SAMN02745180_02469"/>
<dbReference type="GO" id="GO:0016485">
    <property type="term" value="P:protein processing"/>
    <property type="evidence" value="ECO:0007669"/>
    <property type="project" value="TreeGrafter"/>
</dbReference>
<dbReference type="InterPro" id="IPR007863">
    <property type="entry name" value="Peptidase_M16_C"/>
</dbReference>
<name>A0A1M5YVI6_9FIRM</name>
<evidence type="ECO:0000259" key="1">
    <source>
        <dbReference type="SMART" id="SM01264"/>
    </source>
</evidence>
<dbReference type="PANTHER" id="PTHR43016">
    <property type="entry name" value="PRESEQUENCE PROTEASE"/>
    <property type="match status" value="1"/>
</dbReference>
<dbReference type="GO" id="GO:0004222">
    <property type="term" value="F:metalloendopeptidase activity"/>
    <property type="evidence" value="ECO:0007669"/>
    <property type="project" value="TreeGrafter"/>
</dbReference>
<dbReference type="EMBL" id="FQXR01000016">
    <property type="protein sequence ID" value="SHI15860.1"/>
    <property type="molecule type" value="Genomic_DNA"/>
</dbReference>
<dbReference type="FunFam" id="3.30.830.10:FF:000034">
    <property type="entry name" value="presequence protease 1, chloroplastic/mitochondrial"/>
    <property type="match status" value="1"/>
</dbReference>
<dbReference type="Pfam" id="PF05193">
    <property type="entry name" value="Peptidase_M16_C"/>
    <property type="match status" value="1"/>
</dbReference>